<dbReference type="InterPro" id="IPR002110">
    <property type="entry name" value="Ankyrin_rpt"/>
</dbReference>
<dbReference type="GO" id="GO:0044218">
    <property type="term" value="C:other organism cell membrane"/>
    <property type="evidence" value="ECO:0007669"/>
    <property type="project" value="UniProtKB-KW"/>
</dbReference>
<dbReference type="Proteomes" id="UP000827092">
    <property type="component" value="Unassembled WGS sequence"/>
</dbReference>
<evidence type="ECO:0000256" key="11">
    <source>
        <dbReference type="ARBA" id="ARBA00023125"/>
    </source>
</evidence>
<dbReference type="InterPro" id="IPR036390">
    <property type="entry name" value="WH_DNA-bd_sf"/>
</dbReference>
<evidence type="ECO:0000256" key="12">
    <source>
        <dbReference type="ARBA" id="ARBA00023298"/>
    </source>
</evidence>
<dbReference type="SMART" id="SM00339">
    <property type="entry name" value="FH"/>
    <property type="match status" value="1"/>
</dbReference>
<keyword evidence="9" id="KW-0638">Presynaptic neurotoxin</keyword>
<feature type="signal peptide" evidence="15">
    <location>
        <begin position="1"/>
        <end position="19"/>
    </location>
</feature>
<evidence type="ECO:0000259" key="17">
    <source>
        <dbReference type="PROSITE" id="PS50225"/>
    </source>
</evidence>
<dbReference type="GO" id="GO:0005634">
    <property type="term" value="C:nucleus"/>
    <property type="evidence" value="ECO:0007669"/>
    <property type="project" value="UniProtKB-SubCell"/>
</dbReference>
<keyword evidence="11 14" id="KW-0238">DNA-binding</keyword>
<feature type="domain" description="Fork-head" evidence="16">
    <location>
        <begin position="360"/>
        <end position="416"/>
    </location>
</feature>
<evidence type="ECO:0000256" key="14">
    <source>
        <dbReference type="PROSITE-ProRule" id="PRU00089"/>
    </source>
</evidence>
<keyword evidence="15" id="KW-0732">Signal</keyword>
<dbReference type="PROSITE" id="PS50039">
    <property type="entry name" value="FORK_HEAD_3"/>
    <property type="match status" value="1"/>
</dbReference>
<evidence type="ECO:0000256" key="13">
    <source>
        <dbReference type="PROSITE-ProRule" id="PRU00023"/>
    </source>
</evidence>
<keyword evidence="3" id="KW-0268">Exocytosis</keyword>
<dbReference type="Pfam" id="PF00250">
    <property type="entry name" value="Forkhead"/>
    <property type="match status" value="1"/>
</dbReference>
<evidence type="ECO:0000313" key="19">
    <source>
        <dbReference type="Proteomes" id="UP000827092"/>
    </source>
</evidence>
<dbReference type="Gene3D" id="1.25.40.20">
    <property type="entry name" value="Ankyrin repeat-containing domain"/>
    <property type="match status" value="2"/>
</dbReference>
<dbReference type="EMBL" id="JAFNEN010000068">
    <property type="protein sequence ID" value="KAG8196570.1"/>
    <property type="molecule type" value="Genomic_DNA"/>
</dbReference>
<dbReference type="InterPro" id="IPR001496">
    <property type="entry name" value="SOCS_box"/>
</dbReference>
<dbReference type="SUPFAM" id="SSF46785">
    <property type="entry name" value="Winged helix' DNA-binding domain"/>
    <property type="match status" value="1"/>
</dbReference>
<evidence type="ECO:0000256" key="7">
    <source>
        <dbReference type="ARBA" id="ARBA00022699"/>
    </source>
</evidence>
<feature type="domain" description="SOCS box" evidence="17">
    <location>
        <begin position="267"/>
        <end position="308"/>
    </location>
</feature>
<dbReference type="PANTHER" id="PTHR24171">
    <property type="entry name" value="ANKYRIN REPEAT DOMAIN-CONTAINING PROTEIN 39-RELATED"/>
    <property type="match status" value="1"/>
</dbReference>
<organism evidence="18 19">
    <name type="scientific">Oedothorax gibbosus</name>
    <dbReference type="NCBI Taxonomy" id="931172"/>
    <lineage>
        <taxon>Eukaryota</taxon>
        <taxon>Metazoa</taxon>
        <taxon>Ecdysozoa</taxon>
        <taxon>Arthropoda</taxon>
        <taxon>Chelicerata</taxon>
        <taxon>Arachnida</taxon>
        <taxon>Araneae</taxon>
        <taxon>Araneomorphae</taxon>
        <taxon>Entelegynae</taxon>
        <taxon>Araneoidea</taxon>
        <taxon>Linyphiidae</taxon>
        <taxon>Erigoninae</taxon>
        <taxon>Oedothorax</taxon>
    </lineage>
</organism>
<dbReference type="InterPro" id="IPR036388">
    <property type="entry name" value="WH-like_DNA-bd_sf"/>
</dbReference>
<dbReference type="Pfam" id="PF12796">
    <property type="entry name" value="Ank_2"/>
    <property type="match status" value="1"/>
</dbReference>
<dbReference type="Gene3D" id="1.10.10.10">
    <property type="entry name" value="Winged helix-like DNA-binding domain superfamily/Winged helix DNA-binding domain"/>
    <property type="match status" value="1"/>
</dbReference>
<dbReference type="SMART" id="SM00248">
    <property type="entry name" value="ANK"/>
    <property type="match status" value="5"/>
</dbReference>
<dbReference type="GO" id="GO:0090729">
    <property type="term" value="F:toxin activity"/>
    <property type="evidence" value="ECO:0007669"/>
    <property type="project" value="UniProtKB-KW"/>
</dbReference>
<keyword evidence="14" id="KW-0539">Nucleus</keyword>
<evidence type="ECO:0000256" key="10">
    <source>
        <dbReference type="ARBA" id="ARBA00023043"/>
    </source>
</evidence>
<dbReference type="GO" id="GO:0043565">
    <property type="term" value="F:sequence-specific DNA binding"/>
    <property type="evidence" value="ECO:0007669"/>
    <property type="project" value="InterPro"/>
</dbReference>
<keyword evidence="19" id="KW-1185">Reference proteome</keyword>
<dbReference type="AlphaFoldDB" id="A0AAV6VJA3"/>
<gene>
    <name evidence="18" type="ORF">JTE90_003583</name>
</gene>
<keyword evidence="6" id="KW-0800">Toxin</keyword>
<protein>
    <submittedName>
        <fullName evidence="18">Uncharacterized protein</fullName>
    </submittedName>
</protein>
<dbReference type="GO" id="GO:0006887">
    <property type="term" value="P:exocytosis"/>
    <property type="evidence" value="ECO:0007669"/>
    <property type="project" value="UniProtKB-KW"/>
</dbReference>
<keyword evidence="8" id="KW-0677">Repeat</keyword>
<comment type="caution">
    <text evidence="18">The sequence shown here is derived from an EMBL/GenBank/DDBJ whole genome shotgun (WGS) entry which is preliminary data.</text>
</comment>
<evidence type="ECO:0000256" key="5">
    <source>
        <dbReference type="ARBA" id="ARBA00022537"/>
    </source>
</evidence>
<feature type="repeat" description="ANK" evidence="13">
    <location>
        <begin position="177"/>
        <end position="209"/>
    </location>
</feature>
<dbReference type="GO" id="GO:0003700">
    <property type="term" value="F:DNA-binding transcription factor activity"/>
    <property type="evidence" value="ECO:0007669"/>
    <property type="project" value="InterPro"/>
</dbReference>
<evidence type="ECO:0000256" key="1">
    <source>
        <dbReference type="ARBA" id="ARBA00004175"/>
    </source>
</evidence>
<keyword evidence="5" id="KW-1052">Target cell membrane</keyword>
<sequence length="447" mass="50137">MKCFAFLLDILSFIQEVKSVMGKGKSTILTMPGEVREFHLAVMRNDIIRVQQLVEEGIDVNYPWQSSEPPSVKDGSTPLCEAVSLNHRLIVEELINSGAYVNKPDNFGCTPLHKSSYHGRASLTATLIEAGADVQLCDQNLSTPLVTCAQNFIIHNNVDTVRVLVEAGTNVNAPNRYGKIALHYAVMWGLGEITEVLLQANSNMDCMDLKRKTPLFCCIRAINVLYRKRDVFEQHLPSIKPLVLSGCDTLNLASWLFQNKILSADYHMDEEFYSWFSASRPETLKHLCRTVIQDNIKDENVITKLPLPGNASCLGQRTALSLMELNSFLYPNALQNVVYNPPIADESDKNTKKCCRKNPWGNRSYADLITQAIESSPEKKLTLSQIYDWMTRNVPFFSDKGENNSSAGWKETQKKSSCRILFDTIYPSIRNSTASKMKALGKVPGGR</sequence>
<evidence type="ECO:0000256" key="9">
    <source>
        <dbReference type="ARBA" id="ARBA00023028"/>
    </source>
</evidence>
<comment type="subcellular location">
    <subcellularLocation>
        <location evidence="14">Nucleus</location>
    </subcellularLocation>
    <subcellularLocation>
        <location evidence="2">Secreted</location>
    </subcellularLocation>
    <subcellularLocation>
        <location evidence="1">Target cell membrane</location>
    </subcellularLocation>
</comment>
<dbReference type="SUPFAM" id="SSF48403">
    <property type="entry name" value="Ankyrin repeat"/>
    <property type="match status" value="1"/>
</dbReference>
<feature type="repeat" description="ANK" evidence="13">
    <location>
        <begin position="107"/>
        <end position="139"/>
    </location>
</feature>
<keyword evidence="10 13" id="KW-0040">ANK repeat</keyword>
<dbReference type="PROSITE" id="PS50225">
    <property type="entry name" value="SOCS"/>
    <property type="match status" value="1"/>
</dbReference>
<feature type="DNA-binding region" description="Fork-head" evidence="14">
    <location>
        <begin position="360"/>
        <end position="416"/>
    </location>
</feature>
<accession>A0AAV6VJA3</accession>
<dbReference type="GO" id="GO:0005576">
    <property type="term" value="C:extracellular region"/>
    <property type="evidence" value="ECO:0007669"/>
    <property type="project" value="UniProtKB-SubCell"/>
</dbReference>
<feature type="repeat" description="ANK" evidence="13">
    <location>
        <begin position="74"/>
        <end position="106"/>
    </location>
</feature>
<keyword evidence="4" id="KW-0964">Secreted</keyword>
<evidence type="ECO:0000256" key="6">
    <source>
        <dbReference type="ARBA" id="ARBA00022656"/>
    </source>
</evidence>
<dbReference type="InterPro" id="IPR001766">
    <property type="entry name" value="Fork_head_dom"/>
</dbReference>
<dbReference type="Pfam" id="PF13637">
    <property type="entry name" value="Ank_4"/>
    <property type="match status" value="1"/>
</dbReference>
<keyword evidence="7" id="KW-0528">Neurotoxin</keyword>
<evidence type="ECO:0000259" key="16">
    <source>
        <dbReference type="PROSITE" id="PS50039"/>
    </source>
</evidence>
<dbReference type="GO" id="GO:0044231">
    <property type="term" value="C:host cell presynaptic membrane"/>
    <property type="evidence" value="ECO:0007669"/>
    <property type="project" value="UniProtKB-KW"/>
</dbReference>
<proteinExistence type="predicted"/>
<feature type="chain" id="PRO_5043787103" evidence="15">
    <location>
        <begin position="20"/>
        <end position="447"/>
    </location>
</feature>
<keyword evidence="12" id="KW-1053">Target membrane</keyword>
<evidence type="ECO:0000313" key="18">
    <source>
        <dbReference type="EMBL" id="KAG8196570.1"/>
    </source>
</evidence>
<dbReference type="InterPro" id="IPR036770">
    <property type="entry name" value="Ankyrin_rpt-contain_sf"/>
</dbReference>
<evidence type="ECO:0000256" key="3">
    <source>
        <dbReference type="ARBA" id="ARBA00022483"/>
    </source>
</evidence>
<keyword evidence="5" id="KW-0472">Membrane</keyword>
<evidence type="ECO:0000256" key="2">
    <source>
        <dbReference type="ARBA" id="ARBA00004613"/>
    </source>
</evidence>
<dbReference type="PROSITE" id="PS50088">
    <property type="entry name" value="ANK_REPEAT"/>
    <property type="match status" value="3"/>
</dbReference>
<evidence type="ECO:0000256" key="15">
    <source>
        <dbReference type="SAM" id="SignalP"/>
    </source>
</evidence>
<dbReference type="PROSITE" id="PS50297">
    <property type="entry name" value="ANK_REP_REGION"/>
    <property type="match status" value="3"/>
</dbReference>
<name>A0AAV6VJA3_9ARAC</name>
<reference evidence="18 19" key="1">
    <citation type="journal article" date="2022" name="Nat. Ecol. Evol.">
        <title>A masculinizing supergene underlies an exaggerated male reproductive morph in a spider.</title>
        <authorList>
            <person name="Hendrickx F."/>
            <person name="De Corte Z."/>
            <person name="Sonet G."/>
            <person name="Van Belleghem S.M."/>
            <person name="Kostlbacher S."/>
            <person name="Vangestel C."/>
        </authorList>
    </citation>
    <scope>NUCLEOTIDE SEQUENCE [LARGE SCALE GENOMIC DNA]</scope>
    <source>
        <strain evidence="18">W744_W776</strain>
    </source>
</reference>
<evidence type="ECO:0000256" key="8">
    <source>
        <dbReference type="ARBA" id="ARBA00022737"/>
    </source>
</evidence>
<evidence type="ECO:0000256" key="4">
    <source>
        <dbReference type="ARBA" id="ARBA00022525"/>
    </source>
</evidence>